<gene>
    <name evidence="1" type="ORF">FRACYDRAFT_277196</name>
</gene>
<sequence length="721" mass="81142">METQVHIQILLSDRRIYVKNISSLVTNVSKQTTTTKKKSFHFASSEYAKCFRDQPEPDVDMLKQSAVDFLNTFDKELWYKYPIASLLNGKELRGGSMVDTVNALGNVNGRQEHATPEQIKLLKDHISTYKSNQNDLREPIRRIEQKLLSEQYAGFLIGNQLLDFQKQDGVTEMEESTSANHVERALNDLVFRDEMDGRIVVNRLPVYVSCVSNFTNFLDLFRKTIRNLELGIPCIILGRSNTVQHSYRWTKLLMELLEEEKIDPGMLTYLSCPLEDIMDITQSCQEYTGNLYSTCSRQLAESIKSGYDNTVASTGGPNTLVIMDWTNPAIRDAIRMSATIESSGQCTALRHVVAPIGTTEQDVEVLLGDTKSIATADEALRQGSFDCIFPNHKGSAPGPSADNGYKRHAKVDASYRVLADRLPPNEIEEYWRKVVVDVSAIDVKERLDELIDWLNTNQPISLGVNGKTREESMELGFRLWEYTGLVVNTIGSPDYPALSCQARPQEGEVFGEFPPRRLLERYTKYPVVVPSATPAYDASYTNEYLRQQGKTKAAGKVGSFLENLSDDKVKGYCVTLYQYLLDATMENPKRGFGTSRTAVWGLQRPPLGTTTYLVCNSSMDDLAPALFLFFATNAECQIVVVTEDAIINDFCVKHSIKTAKAVDKSFLKPGDNYKEINTPTFPMVGQFVATLFPIGHIKSTTPNDEEFVERVCRLEKWLTMS</sequence>
<evidence type="ECO:0000313" key="1">
    <source>
        <dbReference type="EMBL" id="OEU10121.1"/>
    </source>
</evidence>
<protein>
    <recommendedName>
        <fullName evidence="3">ALDH-like protein</fullName>
    </recommendedName>
</protein>
<dbReference type="GO" id="GO:0016491">
    <property type="term" value="F:oxidoreductase activity"/>
    <property type="evidence" value="ECO:0007669"/>
    <property type="project" value="InterPro"/>
</dbReference>
<evidence type="ECO:0008006" key="3">
    <source>
        <dbReference type="Google" id="ProtNLM"/>
    </source>
</evidence>
<dbReference type="Proteomes" id="UP000095751">
    <property type="component" value="Unassembled WGS sequence"/>
</dbReference>
<dbReference type="OrthoDB" id="436969at2759"/>
<name>A0A1E7EVX7_9STRA</name>
<proteinExistence type="predicted"/>
<dbReference type="InParanoid" id="A0A1E7EVX7"/>
<dbReference type="SUPFAM" id="SSF53720">
    <property type="entry name" value="ALDH-like"/>
    <property type="match status" value="1"/>
</dbReference>
<organism evidence="1 2">
    <name type="scientific">Fragilariopsis cylindrus CCMP1102</name>
    <dbReference type="NCBI Taxonomy" id="635003"/>
    <lineage>
        <taxon>Eukaryota</taxon>
        <taxon>Sar</taxon>
        <taxon>Stramenopiles</taxon>
        <taxon>Ochrophyta</taxon>
        <taxon>Bacillariophyta</taxon>
        <taxon>Bacillariophyceae</taxon>
        <taxon>Bacillariophycidae</taxon>
        <taxon>Bacillariales</taxon>
        <taxon>Bacillariaceae</taxon>
        <taxon>Fragilariopsis</taxon>
    </lineage>
</organism>
<evidence type="ECO:0000313" key="2">
    <source>
        <dbReference type="Proteomes" id="UP000095751"/>
    </source>
</evidence>
<dbReference type="AlphaFoldDB" id="A0A1E7EVX7"/>
<reference evidence="1 2" key="1">
    <citation type="submission" date="2016-09" db="EMBL/GenBank/DDBJ databases">
        <title>Extensive genetic diversity and differential bi-allelic expression allows diatom success in the polar Southern Ocean.</title>
        <authorList>
            <consortium name="DOE Joint Genome Institute"/>
            <person name="Mock T."/>
            <person name="Otillar R.P."/>
            <person name="Strauss J."/>
            <person name="Dupont C."/>
            <person name="Frickenhaus S."/>
            <person name="Maumus F."/>
            <person name="Mcmullan M."/>
            <person name="Sanges R."/>
            <person name="Schmutz J."/>
            <person name="Toseland A."/>
            <person name="Valas R."/>
            <person name="Veluchamy A."/>
            <person name="Ward B.J."/>
            <person name="Allen A."/>
            <person name="Barry K."/>
            <person name="Falciatore A."/>
            <person name="Ferrante M."/>
            <person name="Fortunato A.E."/>
            <person name="Gloeckner G."/>
            <person name="Gruber A."/>
            <person name="Hipkin R."/>
            <person name="Janech M."/>
            <person name="Kroth P."/>
            <person name="Leese F."/>
            <person name="Lindquist E."/>
            <person name="Lyon B.R."/>
            <person name="Martin J."/>
            <person name="Mayer C."/>
            <person name="Parker M."/>
            <person name="Quesneville H."/>
            <person name="Raymond J."/>
            <person name="Uhlig C."/>
            <person name="Valentin K.U."/>
            <person name="Worden A.Z."/>
            <person name="Armbrust E.V."/>
            <person name="Bowler C."/>
            <person name="Green B."/>
            <person name="Moulton V."/>
            <person name="Van Oosterhout C."/>
            <person name="Grigoriev I."/>
        </authorList>
    </citation>
    <scope>NUCLEOTIDE SEQUENCE [LARGE SCALE GENOMIC DNA]</scope>
    <source>
        <strain evidence="1 2">CCMP1102</strain>
    </source>
</reference>
<dbReference type="EMBL" id="KV784373">
    <property type="protein sequence ID" value="OEU10121.1"/>
    <property type="molecule type" value="Genomic_DNA"/>
</dbReference>
<dbReference type="KEGG" id="fcy:FRACYDRAFT_277196"/>
<dbReference type="InterPro" id="IPR016161">
    <property type="entry name" value="Ald_DH/histidinol_DH"/>
</dbReference>
<keyword evidence="2" id="KW-1185">Reference proteome</keyword>
<accession>A0A1E7EVX7</accession>